<reference evidence="4" key="2">
    <citation type="submission" date="2017-09" db="EMBL/GenBank/DDBJ databases">
        <title>FDA dAtabase for Regulatory Grade micrObial Sequences (FDA-ARGOS): Supporting development and validation of Infectious Disease Dx tests.</title>
        <authorList>
            <person name="Minogue T."/>
            <person name="Wolcott M."/>
            <person name="Wasieloski L."/>
            <person name="Aguilar W."/>
            <person name="Moore D."/>
            <person name="Tallon L."/>
            <person name="Sadzewicz L."/>
            <person name="Ott S."/>
            <person name="Zhao X."/>
            <person name="Nagaraj S."/>
            <person name="Vavikolanu K."/>
            <person name="Aluvathingal J."/>
            <person name="Nadendla S."/>
            <person name="Sichtig H."/>
        </authorList>
    </citation>
    <scope>NUCLEOTIDE SEQUENCE [LARGE SCALE GENOMIC DNA]</scope>
    <source>
        <strain evidence="4">FDAARGOS_404</strain>
    </source>
</reference>
<keyword evidence="1" id="KW-0812">Transmembrane</keyword>
<evidence type="ECO:0000313" key="3">
    <source>
        <dbReference type="EMBL" id="VTP83479.1"/>
    </source>
</evidence>
<reference evidence="3 5" key="3">
    <citation type="submission" date="2019-05" db="EMBL/GenBank/DDBJ databases">
        <authorList>
            <consortium name="Pathogen Informatics"/>
        </authorList>
    </citation>
    <scope>NUCLEOTIDE SEQUENCE [LARGE SCALE GENOMIC DNA]</scope>
    <source>
        <strain evidence="3 5">NCTC13032</strain>
    </source>
</reference>
<name>A0A4U9J3Y4_9ENTR</name>
<feature type="transmembrane region" description="Helical" evidence="1">
    <location>
        <begin position="12"/>
        <end position="36"/>
    </location>
</feature>
<dbReference type="KEGG" id="lax:APT61_00270"/>
<dbReference type="GeneID" id="30330303"/>
<reference evidence="2" key="1">
    <citation type="submission" date="2017-09" db="EMBL/GenBank/DDBJ databases">
        <title>FDA dAtabase for Regulatory Grade micrObial Sequences (FDA-ARGOS): Supporting development and validation of Infectious Disease Dx tests.</title>
        <authorList>
            <person name="Minogue T."/>
            <person name="Wolcott M."/>
            <person name="Wasieloski L."/>
            <person name="Aguilar W."/>
            <person name="Moore D."/>
            <person name="Tallon L.J."/>
            <person name="Sadzewicz L."/>
            <person name="Ott S."/>
            <person name="Zhao X."/>
            <person name="Nagaraj S."/>
            <person name="Vavikolanu K."/>
            <person name="Aluvathingal J."/>
            <person name="Nadendla S."/>
            <person name="Sichtig H."/>
        </authorList>
    </citation>
    <scope>NUCLEOTIDE SEQUENCE</scope>
    <source>
        <strain evidence="2">FDAARGOS_404</strain>
    </source>
</reference>
<evidence type="ECO:0000256" key="1">
    <source>
        <dbReference type="SAM" id="Phobius"/>
    </source>
</evidence>
<keyword evidence="1" id="KW-0472">Membrane</keyword>
<sequence length="81" mass="8961">MKNCVSKLLLVLLYLLISLPFGIFVAAVAMQVLIKLFYLFTSGLNFDLGSIDFAKIFKGSVAGGVIGAIGCWYIYYQQSRK</sequence>
<accession>A0A4U9J3Y4</accession>
<evidence type="ECO:0000313" key="2">
    <source>
        <dbReference type="EMBL" id="PHH06534.1"/>
    </source>
</evidence>
<evidence type="ECO:0000313" key="4">
    <source>
        <dbReference type="Proteomes" id="UP000222768"/>
    </source>
</evidence>
<dbReference type="Proteomes" id="UP000222768">
    <property type="component" value="Unassembled WGS sequence"/>
</dbReference>
<protein>
    <submittedName>
        <fullName evidence="3">Uncharacterized protein</fullName>
    </submittedName>
</protein>
<dbReference type="AlphaFoldDB" id="A0A4U9J3Y4"/>
<gene>
    <name evidence="2" type="ORF">CRX53_22630</name>
    <name evidence="3" type="ORF">NCTC13032_07356</name>
</gene>
<keyword evidence="1" id="KW-1133">Transmembrane helix</keyword>
<dbReference type="EMBL" id="PDLK01000002">
    <property type="protein sequence ID" value="PHH06534.1"/>
    <property type="molecule type" value="Genomic_DNA"/>
</dbReference>
<organism evidence="3 5">
    <name type="scientific">Leclercia adecarboxylata</name>
    <dbReference type="NCBI Taxonomy" id="83655"/>
    <lineage>
        <taxon>Bacteria</taxon>
        <taxon>Pseudomonadati</taxon>
        <taxon>Pseudomonadota</taxon>
        <taxon>Gammaproteobacteria</taxon>
        <taxon>Enterobacterales</taxon>
        <taxon>Enterobacteriaceae</taxon>
        <taxon>Leclercia</taxon>
    </lineage>
</organism>
<feature type="transmembrane region" description="Helical" evidence="1">
    <location>
        <begin position="56"/>
        <end position="76"/>
    </location>
</feature>
<dbReference type="EMBL" id="LR590464">
    <property type="protein sequence ID" value="VTP83479.1"/>
    <property type="molecule type" value="Genomic_DNA"/>
</dbReference>
<dbReference type="STRING" id="83655.APT61_00270"/>
<evidence type="ECO:0000313" key="5">
    <source>
        <dbReference type="Proteomes" id="UP000310719"/>
    </source>
</evidence>
<dbReference type="Proteomes" id="UP000310719">
    <property type="component" value="Chromosome"/>
</dbReference>
<dbReference type="RefSeq" id="WP_032615381.1">
    <property type="nucleotide sequence ID" value="NZ_CP013990.1"/>
</dbReference>
<proteinExistence type="predicted"/>